<dbReference type="EC" id="3.5.2.6" evidence="2"/>
<dbReference type="KEGG" id="saqt:GJV85_00055"/>
<organism evidence="5 6">
    <name type="scientific">Sulfurimonas aquatica</name>
    <dbReference type="NCBI Taxonomy" id="2672570"/>
    <lineage>
        <taxon>Bacteria</taxon>
        <taxon>Pseudomonadati</taxon>
        <taxon>Campylobacterota</taxon>
        <taxon>Epsilonproteobacteria</taxon>
        <taxon>Campylobacterales</taxon>
        <taxon>Sulfurimonadaceae</taxon>
        <taxon>Sulfurimonas</taxon>
    </lineage>
</organism>
<dbReference type="InterPro" id="IPR006597">
    <property type="entry name" value="Sel1-like"/>
</dbReference>
<sequence>MKLSRLFLSLFVTTLLLCVPLVIEQALELYESNKLHTNKSVLLELENLANAGDNSAAFLLATAYKNGKLGEKDLQKASHWYEKSANNGDKDAMLMLGWLFYKGSDTTVIDITKAKYWFTKASNEGVEEAIEMLELLD</sequence>
<evidence type="ECO:0000256" key="2">
    <source>
        <dbReference type="ARBA" id="ARBA00012865"/>
    </source>
</evidence>
<keyword evidence="4" id="KW-0046">Antibiotic resistance</keyword>
<keyword evidence="6" id="KW-1185">Reference proteome</keyword>
<comment type="catalytic activity">
    <reaction evidence="1">
        <text>a beta-lactam + H2O = a substituted beta-amino acid</text>
        <dbReference type="Rhea" id="RHEA:20401"/>
        <dbReference type="ChEBI" id="CHEBI:15377"/>
        <dbReference type="ChEBI" id="CHEBI:35627"/>
        <dbReference type="ChEBI" id="CHEBI:140347"/>
        <dbReference type="EC" id="3.5.2.6"/>
    </reaction>
</comment>
<evidence type="ECO:0000256" key="4">
    <source>
        <dbReference type="ARBA" id="ARBA00023251"/>
    </source>
</evidence>
<dbReference type="Pfam" id="PF08238">
    <property type="entry name" value="Sel1"/>
    <property type="match status" value="2"/>
</dbReference>
<dbReference type="Gene3D" id="1.25.40.10">
    <property type="entry name" value="Tetratricopeptide repeat domain"/>
    <property type="match status" value="1"/>
</dbReference>
<dbReference type="RefSeq" id="WP_207561852.1">
    <property type="nucleotide sequence ID" value="NZ_CP046072.1"/>
</dbReference>
<proteinExistence type="predicted"/>
<keyword evidence="3" id="KW-1015">Disulfide bond</keyword>
<dbReference type="InterPro" id="IPR011990">
    <property type="entry name" value="TPR-like_helical_dom_sf"/>
</dbReference>
<protein>
    <recommendedName>
        <fullName evidence="2">beta-lactamase</fullName>
        <ecNumber evidence="2">3.5.2.6</ecNumber>
    </recommendedName>
</protein>
<evidence type="ECO:0000313" key="5">
    <source>
        <dbReference type="EMBL" id="QSZ40574.1"/>
    </source>
</evidence>
<accession>A0A975AXX9</accession>
<reference evidence="5" key="2">
    <citation type="submission" date="2021-04" db="EMBL/GenBank/DDBJ databases">
        <title>Isolation and characterization of a novel species of the genus Sulfurimonas.</title>
        <authorList>
            <person name="Fukui M."/>
        </authorList>
    </citation>
    <scope>NUCLEOTIDE SEQUENCE</scope>
    <source>
        <strain evidence="5">H1576</strain>
    </source>
</reference>
<reference evidence="5" key="1">
    <citation type="submission" date="2019-11" db="EMBL/GenBank/DDBJ databases">
        <authorList>
            <person name="Kojima H."/>
        </authorList>
    </citation>
    <scope>NUCLEOTIDE SEQUENCE</scope>
    <source>
        <strain evidence="5">H1576</strain>
    </source>
</reference>
<dbReference type="InterPro" id="IPR052945">
    <property type="entry name" value="Mitotic_Regulator"/>
</dbReference>
<name>A0A975AXX9_9BACT</name>
<evidence type="ECO:0000256" key="3">
    <source>
        <dbReference type="ARBA" id="ARBA00023157"/>
    </source>
</evidence>
<evidence type="ECO:0000313" key="6">
    <source>
        <dbReference type="Proteomes" id="UP000671852"/>
    </source>
</evidence>
<dbReference type="PANTHER" id="PTHR43628">
    <property type="entry name" value="ACTIVATOR OF C KINASE PROTEIN 1-RELATED"/>
    <property type="match status" value="1"/>
</dbReference>
<dbReference type="PANTHER" id="PTHR43628:SF1">
    <property type="entry name" value="CHITIN SYNTHASE REGULATORY FACTOR 2-RELATED"/>
    <property type="match status" value="1"/>
</dbReference>
<evidence type="ECO:0000256" key="1">
    <source>
        <dbReference type="ARBA" id="ARBA00001526"/>
    </source>
</evidence>
<dbReference type="AlphaFoldDB" id="A0A975AXX9"/>
<dbReference type="GO" id="GO:0008800">
    <property type="term" value="F:beta-lactamase activity"/>
    <property type="evidence" value="ECO:0007669"/>
    <property type="project" value="UniProtKB-EC"/>
</dbReference>
<dbReference type="EMBL" id="CP046072">
    <property type="protein sequence ID" value="QSZ40574.1"/>
    <property type="molecule type" value="Genomic_DNA"/>
</dbReference>
<gene>
    <name evidence="5" type="ORF">GJV85_00055</name>
</gene>
<dbReference type="GO" id="GO:0046677">
    <property type="term" value="P:response to antibiotic"/>
    <property type="evidence" value="ECO:0007669"/>
    <property type="project" value="UniProtKB-KW"/>
</dbReference>
<dbReference type="SMART" id="SM00671">
    <property type="entry name" value="SEL1"/>
    <property type="match status" value="2"/>
</dbReference>
<dbReference type="SUPFAM" id="SSF81901">
    <property type="entry name" value="HCP-like"/>
    <property type="match status" value="1"/>
</dbReference>
<dbReference type="Proteomes" id="UP000671852">
    <property type="component" value="Chromosome"/>
</dbReference>